<dbReference type="SUPFAM" id="SSF54695">
    <property type="entry name" value="POZ domain"/>
    <property type="match status" value="1"/>
</dbReference>
<dbReference type="InterPro" id="IPR011333">
    <property type="entry name" value="SKP1/BTB/POZ_sf"/>
</dbReference>
<comment type="caution">
    <text evidence="2">The sequence shown here is derived from an EMBL/GenBank/DDBJ whole genome shotgun (WGS) entry which is preliminary data.</text>
</comment>
<dbReference type="AlphaFoldDB" id="A0A8K0W3R5"/>
<protein>
    <recommendedName>
        <fullName evidence="1">BTB domain-containing protein</fullName>
    </recommendedName>
</protein>
<proteinExistence type="predicted"/>
<dbReference type="InterPro" id="IPR000210">
    <property type="entry name" value="BTB/POZ_dom"/>
</dbReference>
<accession>A0A8K0W3R5</accession>
<evidence type="ECO:0000259" key="1">
    <source>
        <dbReference type="PROSITE" id="PS50097"/>
    </source>
</evidence>
<dbReference type="PANTHER" id="PTHR47843">
    <property type="entry name" value="BTB DOMAIN-CONTAINING PROTEIN-RELATED"/>
    <property type="match status" value="1"/>
</dbReference>
<gene>
    <name evidence="2" type="ORF">FB567DRAFT_15492</name>
</gene>
<feature type="domain" description="BTB" evidence="1">
    <location>
        <begin position="21"/>
        <end position="92"/>
    </location>
</feature>
<dbReference type="PROSITE" id="PS50097">
    <property type="entry name" value="BTB"/>
    <property type="match status" value="1"/>
</dbReference>
<organism evidence="2 3">
    <name type="scientific">Paraphoma chrysanthemicola</name>
    <dbReference type="NCBI Taxonomy" id="798071"/>
    <lineage>
        <taxon>Eukaryota</taxon>
        <taxon>Fungi</taxon>
        <taxon>Dikarya</taxon>
        <taxon>Ascomycota</taxon>
        <taxon>Pezizomycotina</taxon>
        <taxon>Dothideomycetes</taxon>
        <taxon>Pleosporomycetidae</taxon>
        <taxon>Pleosporales</taxon>
        <taxon>Pleosporineae</taxon>
        <taxon>Phaeosphaeriaceae</taxon>
        <taxon>Paraphoma</taxon>
    </lineage>
</organism>
<reference evidence="2" key="1">
    <citation type="journal article" date="2021" name="Nat. Commun.">
        <title>Genetic determinants of endophytism in the Arabidopsis root mycobiome.</title>
        <authorList>
            <person name="Mesny F."/>
            <person name="Miyauchi S."/>
            <person name="Thiergart T."/>
            <person name="Pickel B."/>
            <person name="Atanasova L."/>
            <person name="Karlsson M."/>
            <person name="Huettel B."/>
            <person name="Barry K.W."/>
            <person name="Haridas S."/>
            <person name="Chen C."/>
            <person name="Bauer D."/>
            <person name="Andreopoulos W."/>
            <person name="Pangilinan J."/>
            <person name="LaButti K."/>
            <person name="Riley R."/>
            <person name="Lipzen A."/>
            <person name="Clum A."/>
            <person name="Drula E."/>
            <person name="Henrissat B."/>
            <person name="Kohler A."/>
            <person name="Grigoriev I.V."/>
            <person name="Martin F.M."/>
            <person name="Hacquard S."/>
        </authorList>
    </citation>
    <scope>NUCLEOTIDE SEQUENCE</scope>
    <source>
        <strain evidence="2">MPI-SDFR-AT-0120</strain>
    </source>
</reference>
<dbReference type="EMBL" id="JAGMVJ010000001">
    <property type="protein sequence ID" value="KAH7094896.1"/>
    <property type="molecule type" value="Genomic_DNA"/>
</dbReference>
<dbReference type="Gene3D" id="3.30.710.10">
    <property type="entry name" value="Potassium Channel Kv1.1, Chain A"/>
    <property type="match status" value="1"/>
</dbReference>
<dbReference type="PANTHER" id="PTHR47843:SF2">
    <property type="entry name" value="BTB DOMAIN-CONTAINING PROTEIN"/>
    <property type="match status" value="1"/>
</dbReference>
<keyword evidence="3" id="KW-1185">Reference proteome</keyword>
<name>A0A8K0W3R5_9PLEO</name>
<sequence length="230" mass="25739">MSSRKLTRVTKDKAMSLDISTMLTVAIGQAPNHKHFLAHQGIICARSAYFRRAMTLNTTERQQRLFKFPDHDPEVFAIYFNFVYTNTIATIQSDARKDDFAFGEEYTLLSKLYVLAGKLGDIAAKNATVEAILAVNNERDSKGFAYLPSAGAIKILYSGTPKTSRARLLYADMWTSCNEDKLAAARENLPPDFVWDLALALRGERMDDGVSLARKAVKEDGVGRYLEEVQ</sequence>
<dbReference type="Pfam" id="PF00651">
    <property type="entry name" value="BTB"/>
    <property type="match status" value="1"/>
</dbReference>
<dbReference type="CDD" id="cd18186">
    <property type="entry name" value="BTB_POZ_ZBTB_KLHL-like"/>
    <property type="match status" value="1"/>
</dbReference>
<dbReference type="Proteomes" id="UP000813461">
    <property type="component" value="Unassembled WGS sequence"/>
</dbReference>
<dbReference type="OrthoDB" id="1022638at2759"/>
<evidence type="ECO:0000313" key="2">
    <source>
        <dbReference type="EMBL" id="KAH7094896.1"/>
    </source>
</evidence>
<evidence type="ECO:0000313" key="3">
    <source>
        <dbReference type="Proteomes" id="UP000813461"/>
    </source>
</evidence>